<dbReference type="PANTHER" id="PTHR38731:SF3">
    <property type="entry name" value="BLL6125 PROTEIN"/>
    <property type="match status" value="1"/>
</dbReference>
<evidence type="ECO:0000313" key="3">
    <source>
        <dbReference type="EMBL" id="PIL46815.1"/>
    </source>
</evidence>
<dbReference type="EMBL" id="PDOC01000001">
    <property type="protein sequence ID" value="PIL46815.1"/>
    <property type="molecule type" value="Genomic_DNA"/>
</dbReference>
<dbReference type="InterPro" id="IPR046535">
    <property type="entry name" value="DUF6600"/>
</dbReference>
<feature type="compositionally biased region" description="Low complexity" evidence="1">
    <location>
        <begin position="615"/>
        <end position="625"/>
    </location>
</feature>
<keyword evidence="4" id="KW-1185">Reference proteome</keyword>
<feature type="compositionally biased region" description="Pro residues" evidence="1">
    <location>
        <begin position="511"/>
        <end position="557"/>
    </location>
</feature>
<feature type="region of interest" description="Disordered" evidence="1">
    <location>
        <begin position="405"/>
        <end position="657"/>
    </location>
</feature>
<evidence type="ECO:0000313" key="4">
    <source>
        <dbReference type="Proteomes" id="UP000230390"/>
    </source>
</evidence>
<dbReference type="Pfam" id="PF20245">
    <property type="entry name" value="DUF6600"/>
    <property type="match status" value="1"/>
</dbReference>
<dbReference type="PANTHER" id="PTHR38731">
    <property type="entry name" value="LIPL45-RELATED LIPOPROTEIN-RELATED"/>
    <property type="match status" value="1"/>
</dbReference>
<reference evidence="3 4" key="1">
    <citation type="submission" date="2017-10" db="EMBL/GenBank/DDBJ databases">
        <title>Massilia psychrophilum sp. nov., a novel purple-pigmented bacterium isolated from Tianshan glacier, Xinjiang Municipality, China.</title>
        <authorList>
            <person name="Wang H."/>
        </authorList>
    </citation>
    <scope>NUCLEOTIDE SEQUENCE [LARGE SCALE GENOMIC DNA]</scope>
    <source>
        <strain evidence="3 4">JCM 30074</strain>
    </source>
</reference>
<comment type="caution">
    <text evidence="3">The sequence shown here is derived from an EMBL/GenBank/DDBJ whole genome shotgun (WGS) entry which is preliminary data.</text>
</comment>
<name>A0A2G8TL92_9BURK</name>
<feature type="compositionally biased region" description="Basic and acidic residues" evidence="1">
    <location>
        <begin position="494"/>
        <end position="505"/>
    </location>
</feature>
<sequence length="657" mass="71965">MTTRFIKAVALLACAVFSTLALALAADPPARVGRVALAQGPVSISSAVGDQASAALVNWPVTSHNQITTGRGARTEIRVGSTSIRLDADSSLEVSELDDDNLRLRLNYGSASIRVRNGDVLAGFELETAGARIRLQEPGSLRVDAERVAGTSVVNVFAGVALVEDRGSQLIVRAGKRAEIRDDDVRTGQVVRDGFDDWAQQRDARDDRSTSARYVTSEMTGYEELDQNGVWRDDAEYGPLWMPTVVARDWAPYRDGNWTWVSPWGWTWVDNAPWGYAPFHYGHWVQVNQRWAWAPGRNISRPVWAPALVGWVGGNGWSLSFSQGGQRPAQGWYPLSPRDAFVPGYRLSNQHLQHINRHARDDRRDDRRRDWRDDHRRNGLTVVPQEQFGRRGTIAVRNAPRAVVPPQALPNAPAVAPSAPQGARDARAERFQRFDRDAQRGRPPAVDPAPSAGRAGRQGGDDRDARQQRDIPVPPAPIAAPGVVTAPAPAQFGRRQEFEERERRQRQQQAPVPPQPGRPAGMMPPPGAPMPMPQPMMPPPAAPMPMPQPMMPPPAAMPQPAQQPGAEQQRGRSFRNEGERRLRDPDAGQQPRQFAPSLPPAAVAPPPPAAPPPMVRQAPVQMVQPAPQPAPAAVAPPTPPRQRPGGSRKDGAEEKER</sequence>
<feature type="compositionally biased region" description="Basic and acidic residues" evidence="1">
    <location>
        <begin position="424"/>
        <end position="440"/>
    </location>
</feature>
<dbReference type="AlphaFoldDB" id="A0A2G8TL92"/>
<feature type="compositionally biased region" description="Low complexity" evidence="1">
    <location>
        <begin position="479"/>
        <end position="493"/>
    </location>
</feature>
<accession>A0A2G8TL92</accession>
<dbReference type="Proteomes" id="UP000230390">
    <property type="component" value="Unassembled WGS sequence"/>
</dbReference>
<evidence type="ECO:0000256" key="2">
    <source>
        <dbReference type="SAM" id="SignalP"/>
    </source>
</evidence>
<feature type="compositionally biased region" description="Pro residues" evidence="1">
    <location>
        <begin position="626"/>
        <end position="642"/>
    </location>
</feature>
<protein>
    <submittedName>
        <fullName evidence="3">Uncharacterized protein</fullName>
    </submittedName>
</protein>
<feature type="compositionally biased region" description="Basic and acidic residues" evidence="1">
    <location>
        <begin position="647"/>
        <end position="657"/>
    </location>
</feature>
<gene>
    <name evidence="3" type="ORF">CR105_01305</name>
</gene>
<evidence type="ECO:0000256" key="1">
    <source>
        <dbReference type="SAM" id="MobiDB-lite"/>
    </source>
</evidence>
<keyword evidence="2" id="KW-0732">Signal</keyword>
<feature type="signal peptide" evidence="2">
    <location>
        <begin position="1"/>
        <end position="25"/>
    </location>
</feature>
<feature type="compositionally biased region" description="Basic and acidic residues" evidence="1">
    <location>
        <begin position="574"/>
        <end position="586"/>
    </location>
</feature>
<organism evidence="3 4">
    <name type="scientific">Massilia eurypsychrophila</name>
    <dbReference type="NCBI Taxonomy" id="1485217"/>
    <lineage>
        <taxon>Bacteria</taxon>
        <taxon>Pseudomonadati</taxon>
        <taxon>Pseudomonadota</taxon>
        <taxon>Betaproteobacteria</taxon>
        <taxon>Burkholderiales</taxon>
        <taxon>Oxalobacteraceae</taxon>
        <taxon>Telluria group</taxon>
        <taxon>Massilia</taxon>
    </lineage>
</organism>
<feature type="compositionally biased region" description="Pro residues" evidence="1">
    <location>
        <begin position="597"/>
        <end position="614"/>
    </location>
</feature>
<proteinExistence type="predicted"/>
<feature type="compositionally biased region" description="Basic and acidic residues" evidence="1">
    <location>
        <begin position="459"/>
        <end position="469"/>
    </location>
</feature>
<dbReference type="OrthoDB" id="5485224at2"/>
<feature type="chain" id="PRO_5013661416" evidence="2">
    <location>
        <begin position="26"/>
        <end position="657"/>
    </location>
</feature>
<dbReference type="RefSeq" id="WP_099786617.1">
    <property type="nucleotide sequence ID" value="NZ_JBHLYV010000100.1"/>
</dbReference>